<name>D7DUI8_METV3</name>
<evidence type="ECO:0000313" key="2">
    <source>
        <dbReference type="EMBL" id="ADI36798.1"/>
    </source>
</evidence>
<accession>D7DUI8</accession>
<keyword evidence="1" id="KW-1133">Transmembrane helix</keyword>
<keyword evidence="1" id="KW-0472">Membrane</keyword>
<evidence type="ECO:0000256" key="1">
    <source>
        <dbReference type="SAM" id="Phobius"/>
    </source>
</evidence>
<dbReference type="KEGG" id="mvo:Mvol_1141"/>
<dbReference type="Proteomes" id="UP000007722">
    <property type="component" value="Chromosome"/>
</dbReference>
<gene>
    <name evidence="2" type="ordered locus">Mvol_1141</name>
</gene>
<reference evidence="2 3" key="1">
    <citation type="submission" date="2010-05" db="EMBL/GenBank/DDBJ databases">
        <title>Complete sequence of Methanococcus voltae A3.</title>
        <authorList>
            <consortium name="US DOE Joint Genome Institute"/>
            <person name="Lucas S."/>
            <person name="Copeland A."/>
            <person name="Lapidus A."/>
            <person name="Cheng J.-F."/>
            <person name="Bruce D."/>
            <person name="Goodwin L."/>
            <person name="Pitluck S."/>
            <person name="Lowry S."/>
            <person name="Clum A."/>
            <person name="Land M."/>
            <person name="Hauser L."/>
            <person name="Kyrpides N."/>
            <person name="Mikhailova N."/>
            <person name="Whitman W.B."/>
            <person name="Woyke T."/>
        </authorList>
    </citation>
    <scope>NUCLEOTIDE SEQUENCE [LARGE SCALE GENOMIC DNA]</scope>
    <source>
        <strain evidence="3">ATCC BAA-1334 / A3</strain>
    </source>
</reference>
<proteinExistence type="predicted"/>
<organism evidence="2 3">
    <name type="scientific">Methanococcus voltae (strain ATCC BAA-1334 / A3)</name>
    <dbReference type="NCBI Taxonomy" id="456320"/>
    <lineage>
        <taxon>Archaea</taxon>
        <taxon>Methanobacteriati</taxon>
        <taxon>Methanobacteriota</taxon>
        <taxon>Methanomada group</taxon>
        <taxon>Methanococci</taxon>
        <taxon>Methanococcales</taxon>
        <taxon>Methanococcaceae</taxon>
        <taxon>Methanococcus</taxon>
    </lineage>
</organism>
<keyword evidence="1" id="KW-0812">Transmembrane</keyword>
<dbReference type="AlphaFoldDB" id="D7DUI8"/>
<dbReference type="eggNOG" id="arCOG06680">
    <property type="taxonomic scope" value="Archaea"/>
</dbReference>
<dbReference type="InParanoid" id="D7DUI8"/>
<dbReference type="HOGENOM" id="CLU_3227884_0_0_2"/>
<feature type="transmembrane region" description="Helical" evidence="1">
    <location>
        <begin position="20"/>
        <end position="42"/>
    </location>
</feature>
<evidence type="ECO:0000313" key="3">
    <source>
        <dbReference type="Proteomes" id="UP000007722"/>
    </source>
</evidence>
<dbReference type="EMBL" id="CP002057">
    <property type="protein sequence ID" value="ADI36798.1"/>
    <property type="molecule type" value="Genomic_DNA"/>
</dbReference>
<sequence length="43" mass="4729">MINSIENGFKNFKNDMLRPFRGNGTVKLVAYVVGILTISSIAV</sequence>
<protein>
    <submittedName>
        <fullName evidence="2">Uncharacterized protein</fullName>
    </submittedName>
</protein>
<keyword evidence="3" id="KW-1185">Reference proteome</keyword>